<evidence type="ECO:0000313" key="2">
    <source>
        <dbReference type="Proteomes" id="UP000516134"/>
    </source>
</evidence>
<name>A0ABX6SYM2_9SPHN</name>
<accession>A0ABX6SYM2</accession>
<sequence>MPAVSQEADDPSEDWTMQRALALLEQALVIIDRWDASPAVGARLQQVIEDVQELSAQVDG</sequence>
<dbReference type="Proteomes" id="UP000516134">
    <property type="component" value="Chromosome"/>
</dbReference>
<reference evidence="1 2" key="1">
    <citation type="submission" date="2020-08" db="EMBL/GenBank/DDBJ databases">
        <title>Genome sequence of Sphingomonas daechungensis KACC 18115T.</title>
        <authorList>
            <person name="Hyun D.-W."/>
            <person name="Bae J.-W."/>
        </authorList>
    </citation>
    <scope>NUCLEOTIDE SEQUENCE [LARGE SCALE GENOMIC DNA]</scope>
    <source>
        <strain evidence="1 2">KACC 18115</strain>
    </source>
</reference>
<evidence type="ECO:0000313" key="1">
    <source>
        <dbReference type="EMBL" id="QNP42406.1"/>
    </source>
</evidence>
<protein>
    <submittedName>
        <fullName evidence="1">Uncharacterized protein</fullName>
    </submittedName>
</protein>
<dbReference type="EMBL" id="CP060780">
    <property type="protein sequence ID" value="QNP42406.1"/>
    <property type="molecule type" value="Genomic_DNA"/>
</dbReference>
<keyword evidence="2" id="KW-1185">Reference proteome</keyword>
<organism evidence="1 2">
    <name type="scientific">Sphingomonas daechungensis</name>
    <dbReference type="NCBI Taxonomy" id="1176646"/>
    <lineage>
        <taxon>Bacteria</taxon>
        <taxon>Pseudomonadati</taxon>
        <taxon>Pseudomonadota</taxon>
        <taxon>Alphaproteobacteria</taxon>
        <taxon>Sphingomonadales</taxon>
        <taxon>Sphingomonadaceae</taxon>
        <taxon>Sphingomonas</taxon>
    </lineage>
</organism>
<gene>
    <name evidence="1" type="ORF">H9L15_08765</name>
</gene>
<proteinExistence type="predicted"/>
<dbReference type="RefSeq" id="WP_187713839.1">
    <property type="nucleotide sequence ID" value="NZ_BAABJC010000001.1"/>
</dbReference>